<keyword evidence="8" id="KW-0804">Transcription</keyword>
<keyword evidence="3" id="KW-0963">Cytoplasm</keyword>
<evidence type="ECO:0000256" key="6">
    <source>
        <dbReference type="ARBA" id="ARBA00022843"/>
    </source>
</evidence>
<evidence type="ECO:0000313" key="12">
    <source>
        <dbReference type="EMBL" id="KAK9816278.1"/>
    </source>
</evidence>
<dbReference type="Proteomes" id="UP001438707">
    <property type="component" value="Unassembled WGS sequence"/>
</dbReference>
<name>A0AAW1Q6I8_9CHLO</name>
<feature type="compositionally biased region" description="Polar residues" evidence="10">
    <location>
        <begin position="391"/>
        <end position="400"/>
    </location>
</feature>
<organism evidence="12 13">
    <name type="scientific">Apatococcus lobatus</name>
    <dbReference type="NCBI Taxonomy" id="904363"/>
    <lineage>
        <taxon>Eukaryota</taxon>
        <taxon>Viridiplantae</taxon>
        <taxon>Chlorophyta</taxon>
        <taxon>core chlorophytes</taxon>
        <taxon>Trebouxiophyceae</taxon>
        <taxon>Chlorellales</taxon>
        <taxon>Chlorellaceae</taxon>
        <taxon>Apatococcus</taxon>
    </lineage>
</organism>
<dbReference type="EMBL" id="JALJOS010000081">
    <property type="protein sequence ID" value="KAK9816278.1"/>
    <property type="molecule type" value="Genomic_DNA"/>
</dbReference>
<accession>A0AAW1Q6I8</accession>
<dbReference type="AlphaFoldDB" id="A0AAW1Q6I8"/>
<dbReference type="PANTHER" id="PTHR31169">
    <property type="entry name" value="OS05G0300700 PROTEIN"/>
    <property type="match status" value="1"/>
</dbReference>
<keyword evidence="7" id="KW-0805">Transcription regulation</keyword>
<feature type="domain" description="Zinc-finger" evidence="11">
    <location>
        <begin position="35"/>
        <end position="128"/>
    </location>
</feature>
<evidence type="ECO:0000256" key="10">
    <source>
        <dbReference type="SAM" id="MobiDB-lite"/>
    </source>
</evidence>
<feature type="compositionally biased region" description="Pro residues" evidence="10">
    <location>
        <begin position="185"/>
        <end position="195"/>
    </location>
</feature>
<evidence type="ECO:0000256" key="3">
    <source>
        <dbReference type="ARBA" id="ARBA00022490"/>
    </source>
</evidence>
<evidence type="ECO:0000256" key="9">
    <source>
        <dbReference type="ARBA" id="ARBA00023242"/>
    </source>
</evidence>
<feature type="region of interest" description="Disordered" evidence="10">
    <location>
        <begin position="173"/>
        <end position="196"/>
    </location>
</feature>
<dbReference type="Pfam" id="PF10497">
    <property type="entry name" value="zf-4CXXC_R1"/>
    <property type="match status" value="1"/>
</dbReference>
<dbReference type="PANTHER" id="PTHR31169:SF8">
    <property type="entry name" value="ZINC-FINGER DOMAIN OF MONOAMINE-OXIDASE A REPRESSOR R1 PROTEIN"/>
    <property type="match status" value="1"/>
</dbReference>
<keyword evidence="5" id="KW-0597">Phosphoprotein</keyword>
<dbReference type="GO" id="GO:0006355">
    <property type="term" value="P:regulation of DNA-templated transcription"/>
    <property type="evidence" value="ECO:0007669"/>
    <property type="project" value="InterPro"/>
</dbReference>
<dbReference type="InterPro" id="IPR018866">
    <property type="entry name" value="Znf-4CXXC_R1"/>
</dbReference>
<feature type="region of interest" description="Disordered" evidence="10">
    <location>
        <begin position="350"/>
        <end position="400"/>
    </location>
</feature>
<feature type="region of interest" description="Disordered" evidence="10">
    <location>
        <begin position="1"/>
        <end position="23"/>
    </location>
</feature>
<reference evidence="12 13" key="1">
    <citation type="journal article" date="2024" name="Nat. Commun.">
        <title>Phylogenomics reveals the evolutionary origins of lichenization in chlorophyte algae.</title>
        <authorList>
            <person name="Puginier C."/>
            <person name="Libourel C."/>
            <person name="Otte J."/>
            <person name="Skaloud P."/>
            <person name="Haon M."/>
            <person name="Grisel S."/>
            <person name="Petersen M."/>
            <person name="Berrin J.G."/>
            <person name="Delaux P.M."/>
            <person name="Dal Grande F."/>
            <person name="Keller J."/>
        </authorList>
    </citation>
    <scope>NUCLEOTIDE SEQUENCE [LARGE SCALE GENOMIC DNA]</scope>
    <source>
        <strain evidence="12 13">SAG 2145</strain>
    </source>
</reference>
<comment type="caution">
    <text evidence="12">The sequence shown here is derived from an EMBL/GenBank/DDBJ whole genome shotgun (WGS) entry which is preliminary data.</text>
</comment>
<keyword evidence="6" id="KW-0832">Ubl conjugation</keyword>
<evidence type="ECO:0000256" key="2">
    <source>
        <dbReference type="ARBA" id="ARBA00004496"/>
    </source>
</evidence>
<dbReference type="GO" id="GO:0005737">
    <property type="term" value="C:cytoplasm"/>
    <property type="evidence" value="ECO:0007669"/>
    <property type="project" value="UniProtKB-SubCell"/>
</dbReference>
<feature type="compositionally biased region" description="Basic and acidic residues" evidence="10">
    <location>
        <begin position="1"/>
        <end position="22"/>
    </location>
</feature>
<protein>
    <recommendedName>
        <fullName evidence="11">Zinc-finger domain-containing protein</fullName>
    </recommendedName>
</protein>
<evidence type="ECO:0000256" key="5">
    <source>
        <dbReference type="ARBA" id="ARBA00022553"/>
    </source>
</evidence>
<evidence type="ECO:0000256" key="1">
    <source>
        <dbReference type="ARBA" id="ARBA00004123"/>
    </source>
</evidence>
<sequence>MPRKRAPEDKLSEGTEARKARTQDPGIRIQGGRIYDSETGTTCHQCRQKTIDAKAKCTSCTLYWCSRCLLNRYGEEVDKVILLAAWPCPRCRKACNCSSCRKRLGMAATGILAHVSKAAGFTSVGDLLKTNPSATALPKASKEEASAAGAASKPRKPKIPSIANLSEGLQKSAASSEPGLLPGTELPPRPHPMPELLPMQVPMVLSQALEAAPARKKRQGQSNCSSLQLCELHQDCNAGDLLEVLEFLQVFREELGLAQLQLGRLVAEILQVRTSQASLQTRHSNADPLATGQIAVALGSLLTLVSEDSQLPCGPSAAAWMSTVRTCLPLLRSAQPLACLATWGAAAEAKTGTAVNGSPTDDTENSSHAANNGAPPASTSTAALASKAQSGSQNARPAVSSTPAERVQLLHFLCMAALDTERLRGKISDALEGDEERAKKARQEAAAAKKEARLLWQQQREAAVAAAILRGEGAALSLEDSRKLLEQSGQAASAEPACEPRPQPEMPITAGGLVRSVPLGTDRDENRFWQLKGWAAAVQGVGACKASARGSSDAHRTTILVEHACSEPSKPCWEAAHGQPGQDATSRREPSKTEFAQDVKACQASEGGWLMTSSIQELAAAMDSRSAPEHHLIKALQPLTADQAAELPTRLDLACT</sequence>
<proteinExistence type="predicted"/>
<keyword evidence="13" id="KW-1185">Reference proteome</keyword>
<feature type="region of interest" description="Disordered" evidence="10">
    <location>
        <begin position="135"/>
        <end position="160"/>
    </location>
</feature>
<evidence type="ECO:0000256" key="7">
    <source>
        <dbReference type="ARBA" id="ARBA00023015"/>
    </source>
</evidence>
<evidence type="ECO:0000256" key="8">
    <source>
        <dbReference type="ARBA" id="ARBA00023163"/>
    </source>
</evidence>
<evidence type="ECO:0000259" key="11">
    <source>
        <dbReference type="Pfam" id="PF10497"/>
    </source>
</evidence>
<feature type="compositionally biased region" description="Low complexity" evidence="10">
    <location>
        <begin position="374"/>
        <end position="390"/>
    </location>
</feature>
<feature type="region of interest" description="Disordered" evidence="10">
    <location>
        <begin position="487"/>
        <end position="511"/>
    </location>
</feature>
<evidence type="ECO:0000313" key="13">
    <source>
        <dbReference type="Proteomes" id="UP001438707"/>
    </source>
</evidence>
<feature type="compositionally biased region" description="Polar residues" evidence="10">
    <location>
        <begin position="353"/>
        <end position="370"/>
    </location>
</feature>
<evidence type="ECO:0000256" key="4">
    <source>
        <dbReference type="ARBA" id="ARBA00022499"/>
    </source>
</evidence>
<keyword evidence="4" id="KW-1017">Isopeptide bond</keyword>
<comment type="subcellular location">
    <subcellularLocation>
        <location evidence="2">Cytoplasm</location>
    </subcellularLocation>
    <subcellularLocation>
        <location evidence="1">Nucleus</location>
    </subcellularLocation>
</comment>
<dbReference type="InterPro" id="IPR040221">
    <property type="entry name" value="CDCA7/CDA7L"/>
</dbReference>
<keyword evidence="9" id="KW-0539">Nucleus</keyword>
<gene>
    <name evidence="12" type="ORF">WJX74_000473</name>
</gene>
<dbReference type="GO" id="GO:0005634">
    <property type="term" value="C:nucleus"/>
    <property type="evidence" value="ECO:0007669"/>
    <property type="project" value="UniProtKB-SubCell"/>
</dbReference>